<proteinExistence type="predicted"/>
<feature type="signal peptide" evidence="1">
    <location>
        <begin position="1"/>
        <end position="17"/>
    </location>
</feature>
<dbReference type="InterPro" id="IPR036249">
    <property type="entry name" value="Thioredoxin-like_sf"/>
</dbReference>
<dbReference type="CDD" id="cd02947">
    <property type="entry name" value="TRX_family"/>
    <property type="match status" value="1"/>
</dbReference>
<feature type="domain" description="Thioredoxin" evidence="2">
    <location>
        <begin position="250"/>
        <end position="370"/>
    </location>
</feature>
<reference evidence="3 4" key="1">
    <citation type="journal article" date="2024" name="Nat. Commun.">
        <title>Phylogenomics reveals the evolutionary origins of lichenization in chlorophyte algae.</title>
        <authorList>
            <person name="Puginier C."/>
            <person name="Libourel C."/>
            <person name="Otte J."/>
            <person name="Skaloud P."/>
            <person name="Haon M."/>
            <person name="Grisel S."/>
            <person name="Petersen M."/>
            <person name="Berrin J.G."/>
            <person name="Delaux P.M."/>
            <person name="Dal Grande F."/>
            <person name="Keller J."/>
        </authorList>
    </citation>
    <scope>NUCLEOTIDE SEQUENCE [LARGE SCALE GENOMIC DNA]</scope>
    <source>
        <strain evidence="3 4">SAG 2145</strain>
    </source>
</reference>
<keyword evidence="4" id="KW-1185">Reference proteome</keyword>
<dbReference type="Pfam" id="PF00085">
    <property type="entry name" value="Thioredoxin"/>
    <property type="match status" value="1"/>
</dbReference>
<evidence type="ECO:0000313" key="3">
    <source>
        <dbReference type="EMBL" id="KAK9825282.1"/>
    </source>
</evidence>
<comment type="caution">
    <text evidence="3">The sequence shown here is derived from an EMBL/GenBank/DDBJ whole genome shotgun (WGS) entry which is preliminary data.</text>
</comment>
<evidence type="ECO:0000313" key="4">
    <source>
        <dbReference type="Proteomes" id="UP001438707"/>
    </source>
</evidence>
<dbReference type="Gene3D" id="3.40.30.10">
    <property type="entry name" value="Glutaredoxin"/>
    <property type="match status" value="1"/>
</dbReference>
<feature type="chain" id="PRO_5043844820" description="Thioredoxin domain-containing protein" evidence="1">
    <location>
        <begin position="18"/>
        <end position="392"/>
    </location>
</feature>
<dbReference type="InterPro" id="IPR013766">
    <property type="entry name" value="Thioredoxin_domain"/>
</dbReference>
<sequence>MHTFVLVAFKFLQAATGLTLSPQCPVLFQSQLRRSLLPSIVLALASKSQAEALSWVTSVWSVLRCPHMALPLGYKQTALLCSDRLQPAHMIPRQHRAQSRPQQAPFIFRAMPVATEELKGEELEQWNACQSKVEELGFSSEEAVKFLNKAFAWQKGYWGPEKTKPEAPSTAQIDAVISYLDELGVTDKDLAGAIKQFPQLLGMKVEERMKPNITKIQNEFKIKGPAMKNVLKRKPQVLGFNWDCYGAHHHLVASTSSALSETSFVSEEEFTKQITENPVVVVDWMAKWCRKCIYLKPKLERMLRDEFPGVPLVFIDVNSVPGGLVYGQGIKKMPTIAVYQDGEKVTEHIAAETGSLAVDKIRQMIKGHIDSTKPKTGPFAWVQEVFKSQDQA</sequence>
<dbReference type="InterPro" id="IPR044253">
    <property type="entry name" value="WCRKC1/2"/>
</dbReference>
<dbReference type="EMBL" id="JALJOS010000025">
    <property type="protein sequence ID" value="KAK9825282.1"/>
    <property type="molecule type" value="Genomic_DNA"/>
</dbReference>
<dbReference type="PANTHER" id="PTHR47192:SF4">
    <property type="entry name" value="THIOREDOXIN-LIKE 3-2, CHLOROPLASTIC"/>
    <property type="match status" value="1"/>
</dbReference>
<dbReference type="Proteomes" id="UP001438707">
    <property type="component" value="Unassembled WGS sequence"/>
</dbReference>
<dbReference type="PROSITE" id="PS51352">
    <property type="entry name" value="THIOREDOXIN_2"/>
    <property type="match status" value="1"/>
</dbReference>
<dbReference type="PANTHER" id="PTHR47192">
    <property type="entry name" value="THIOREDOXIN-LIKE 3-2, CHLOROPLASTIC"/>
    <property type="match status" value="1"/>
</dbReference>
<dbReference type="GO" id="GO:0009570">
    <property type="term" value="C:chloroplast stroma"/>
    <property type="evidence" value="ECO:0007669"/>
    <property type="project" value="InterPro"/>
</dbReference>
<dbReference type="GO" id="GO:0003676">
    <property type="term" value="F:nucleic acid binding"/>
    <property type="evidence" value="ECO:0007669"/>
    <property type="project" value="InterPro"/>
</dbReference>
<gene>
    <name evidence="3" type="ORF">WJX74_005947</name>
</gene>
<evidence type="ECO:0000259" key="2">
    <source>
        <dbReference type="PROSITE" id="PS51352"/>
    </source>
</evidence>
<dbReference type="AlphaFoldDB" id="A0AAW1QUY3"/>
<keyword evidence="1" id="KW-0732">Signal</keyword>
<evidence type="ECO:0000256" key="1">
    <source>
        <dbReference type="SAM" id="SignalP"/>
    </source>
</evidence>
<organism evidence="3 4">
    <name type="scientific">Apatococcus lobatus</name>
    <dbReference type="NCBI Taxonomy" id="904363"/>
    <lineage>
        <taxon>Eukaryota</taxon>
        <taxon>Viridiplantae</taxon>
        <taxon>Chlorophyta</taxon>
        <taxon>core chlorophytes</taxon>
        <taxon>Trebouxiophyceae</taxon>
        <taxon>Chlorellales</taxon>
        <taxon>Chlorellaceae</taxon>
        <taxon>Apatococcus</taxon>
    </lineage>
</organism>
<name>A0AAW1QUY3_9CHLO</name>
<protein>
    <recommendedName>
        <fullName evidence="2">Thioredoxin domain-containing protein</fullName>
    </recommendedName>
</protein>
<dbReference type="SUPFAM" id="SSF52833">
    <property type="entry name" value="Thioredoxin-like"/>
    <property type="match status" value="1"/>
</dbReference>
<accession>A0AAW1QUY3</accession>